<sequence length="164" mass="17256">MKTIIVGALLAALMPGISQAKTLAFPSDAPVAEIAIPGSWEPEETETGIQATSDDSAIYLSIDVADEKSTDKVIDDAIAFLEKNGVKVDGSTQKKSDETINGMDMTNFDWTGTDNDGGVNIGLSLVSPKAGKLLVITYWGSKGTQEEHAAELQAIITSLKPSAE</sequence>
<proteinExistence type="predicted"/>
<dbReference type="EMBL" id="JACIDW010000009">
    <property type="protein sequence ID" value="MBB3965334.1"/>
    <property type="molecule type" value="Genomic_DNA"/>
</dbReference>
<dbReference type="Gene3D" id="3.40.1000.10">
    <property type="entry name" value="Mog1/PsbP, alpha/beta/alpha sandwich"/>
    <property type="match status" value="1"/>
</dbReference>
<keyword evidence="1" id="KW-0732">Signal</keyword>
<dbReference type="AlphaFoldDB" id="A0A7W6GC14"/>
<name>A0A7W6GC14_9HYPH</name>
<organism evidence="2 3">
    <name type="scientific">Rhizobium metallidurans</name>
    <dbReference type="NCBI Taxonomy" id="1265931"/>
    <lineage>
        <taxon>Bacteria</taxon>
        <taxon>Pseudomonadati</taxon>
        <taxon>Pseudomonadota</taxon>
        <taxon>Alphaproteobacteria</taxon>
        <taxon>Hyphomicrobiales</taxon>
        <taxon>Rhizobiaceae</taxon>
        <taxon>Rhizobium/Agrobacterium group</taxon>
        <taxon>Rhizobium</taxon>
    </lineage>
</organism>
<evidence type="ECO:0008006" key="4">
    <source>
        <dbReference type="Google" id="ProtNLM"/>
    </source>
</evidence>
<evidence type="ECO:0000256" key="1">
    <source>
        <dbReference type="SAM" id="SignalP"/>
    </source>
</evidence>
<evidence type="ECO:0000313" key="2">
    <source>
        <dbReference type="EMBL" id="MBB3965334.1"/>
    </source>
</evidence>
<protein>
    <recommendedName>
        <fullName evidence="4">Histidine kinase</fullName>
    </recommendedName>
</protein>
<accession>A0A7W6GC14</accession>
<comment type="caution">
    <text evidence="2">The sequence shown here is derived from an EMBL/GenBank/DDBJ whole genome shotgun (WGS) entry which is preliminary data.</text>
</comment>
<dbReference type="Proteomes" id="UP000582090">
    <property type="component" value="Unassembled WGS sequence"/>
</dbReference>
<dbReference type="RefSeq" id="WP_183900904.1">
    <property type="nucleotide sequence ID" value="NZ_JACIDW010000009.1"/>
</dbReference>
<evidence type="ECO:0000313" key="3">
    <source>
        <dbReference type="Proteomes" id="UP000582090"/>
    </source>
</evidence>
<gene>
    <name evidence="2" type="ORF">GGQ67_003007</name>
</gene>
<reference evidence="2 3" key="1">
    <citation type="submission" date="2020-08" db="EMBL/GenBank/DDBJ databases">
        <title>Genomic Encyclopedia of Type Strains, Phase IV (KMG-IV): sequencing the most valuable type-strain genomes for metagenomic binning, comparative biology and taxonomic classification.</title>
        <authorList>
            <person name="Goeker M."/>
        </authorList>
    </citation>
    <scope>NUCLEOTIDE SEQUENCE [LARGE SCALE GENOMIC DNA]</scope>
    <source>
        <strain evidence="2 3">DSM 26575</strain>
    </source>
</reference>
<feature type="chain" id="PRO_5031395092" description="Histidine kinase" evidence="1">
    <location>
        <begin position="21"/>
        <end position="164"/>
    </location>
</feature>
<feature type="signal peptide" evidence="1">
    <location>
        <begin position="1"/>
        <end position="20"/>
    </location>
</feature>
<keyword evidence="3" id="KW-1185">Reference proteome</keyword>